<proteinExistence type="predicted"/>
<name>A0A2P8HQ57_CHINA</name>
<evidence type="ECO:0000313" key="2">
    <source>
        <dbReference type="EMBL" id="PSL48342.1"/>
    </source>
</evidence>
<dbReference type="RefSeq" id="WP_106528727.1">
    <property type="nucleotide sequence ID" value="NZ_PYAW01000002.1"/>
</dbReference>
<accession>A0A2P8HQ57</accession>
<dbReference type="InterPro" id="IPR024775">
    <property type="entry name" value="DinB-like"/>
</dbReference>
<gene>
    <name evidence="2" type="ORF">CLV51_1021209</name>
</gene>
<protein>
    <submittedName>
        <fullName evidence="2">DinB family protein</fullName>
    </submittedName>
</protein>
<evidence type="ECO:0000259" key="1">
    <source>
        <dbReference type="Pfam" id="PF12867"/>
    </source>
</evidence>
<dbReference type="Proteomes" id="UP000240971">
    <property type="component" value="Unassembled WGS sequence"/>
</dbReference>
<dbReference type="Pfam" id="PF12867">
    <property type="entry name" value="DinB_2"/>
    <property type="match status" value="1"/>
</dbReference>
<sequence length="164" mass="18661">MEKELLTEIDNTAADLLQTIASFKEEQINVVPFEGSWTAGQIAEHLSKAVSAGILYGNVEPTDRQPDEKSPAIKEMFLNFAIKMSSPDFVLPSNIEHKKEEILRHAEKTWADISTAAQTLDLSSTCKDFDMPGFGPLTRMEWIRFMMYHTQRHVHQLKNIHSMV</sequence>
<reference evidence="2 3" key="1">
    <citation type="submission" date="2018-03" db="EMBL/GenBank/DDBJ databases">
        <title>Genomic Encyclopedia of Archaeal and Bacterial Type Strains, Phase II (KMG-II): from individual species to whole genera.</title>
        <authorList>
            <person name="Goeker M."/>
        </authorList>
    </citation>
    <scope>NUCLEOTIDE SEQUENCE [LARGE SCALE GENOMIC DNA]</scope>
    <source>
        <strain evidence="2 3">DSM 24859</strain>
    </source>
</reference>
<dbReference type="InterPro" id="IPR034660">
    <property type="entry name" value="DinB/YfiT-like"/>
</dbReference>
<dbReference type="AlphaFoldDB" id="A0A2P8HQ57"/>
<dbReference type="EMBL" id="PYAW01000002">
    <property type="protein sequence ID" value="PSL48342.1"/>
    <property type="molecule type" value="Genomic_DNA"/>
</dbReference>
<dbReference type="OrthoDB" id="679284at2"/>
<evidence type="ECO:0000313" key="3">
    <source>
        <dbReference type="Proteomes" id="UP000240971"/>
    </source>
</evidence>
<organism evidence="2 3">
    <name type="scientific">Chitinophaga niastensis</name>
    <dbReference type="NCBI Taxonomy" id="536980"/>
    <lineage>
        <taxon>Bacteria</taxon>
        <taxon>Pseudomonadati</taxon>
        <taxon>Bacteroidota</taxon>
        <taxon>Chitinophagia</taxon>
        <taxon>Chitinophagales</taxon>
        <taxon>Chitinophagaceae</taxon>
        <taxon>Chitinophaga</taxon>
    </lineage>
</organism>
<keyword evidence="3" id="KW-1185">Reference proteome</keyword>
<dbReference type="SUPFAM" id="SSF109854">
    <property type="entry name" value="DinB/YfiT-like putative metalloenzymes"/>
    <property type="match status" value="1"/>
</dbReference>
<feature type="domain" description="DinB-like" evidence="1">
    <location>
        <begin position="9"/>
        <end position="157"/>
    </location>
</feature>
<comment type="caution">
    <text evidence="2">The sequence shown here is derived from an EMBL/GenBank/DDBJ whole genome shotgun (WGS) entry which is preliminary data.</text>
</comment>
<dbReference type="Gene3D" id="1.20.120.450">
    <property type="entry name" value="dinb family like domain"/>
    <property type="match status" value="1"/>
</dbReference>